<dbReference type="EMBL" id="SGPJ01000203">
    <property type="protein sequence ID" value="THG96887.1"/>
    <property type="molecule type" value="Genomic_DNA"/>
</dbReference>
<dbReference type="GO" id="GO:0046872">
    <property type="term" value="F:metal ion binding"/>
    <property type="evidence" value="ECO:0007669"/>
    <property type="project" value="UniProtKB-KW"/>
</dbReference>
<keyword evidence="7" id="KW-0378">Hydrolase</keyword>
<dbReference type="InterPro" id="IPR012337">
    <property type="entry name" value="RNaseH-like_sf"/>
</dbReference>
<proteinExistence type="inferred from homology"/>
<keyword evidence="6" id="KW-0255">Endonuclease</keyword>
<dbReference type="PANTHER" id="PTHR10642">
    <property type="entry name" value="RIBONUCLEASE H1"/>
    <property type="match status" value="1"/>
</dbReference>
<dbReference type="AlphaFoldDB" id="A0A4S4KH56"/>
<dbReference type="PANTHER" id="PTHR10642:SF26">
    <property type="entry name" value="RIBONUCLEASE H1"/>
    <property type="match status" value="1"/>
</dbReference>
<gene>
    <name evidence="9" type="ORF">EW026_g5022</name>
</gene>
<evidence type="ECO:0000313" key="9">
    <source>
        <dbReference type="EMBL" id="THG96887.1"/>
    </source>
</evidence>
<dbReference type="GO" id="GO:0004523">
    <property type="term" value="F:RNA-DNA hybrid ribonuclease activity"/>
    <property type="evidence" value="ECO:0007669"/>
    <property type="project" value="UniProtKB-EC"/>
</dbReference>
<dbReference type="InterPro" id="IPR002156">
    <property type="entry name" value="RNaseH_domain"/>
</dbReference>
<organism evidence="9 10">
    <name type="scientific">Hermanssonia centrifuga</name>
    <dbReference type="NCBI Taxonomy" id="98765"/>
    <lineage>
        <taxon>Eukaryota</taxon>
        <taxon>Fungi</taxon>
        <taxon>Dikarya</taxon>
        <taxon>Basidiomycota</taxon>
        <taxon>Agaricomycotina</taxon>
        <taxon>Agaricomycetes</taxon>
        <taxon>Polyporales</taxon>
        <taxon>Meruliaceae</taxon>
        <taxon>Hermanssonia</taxon>
    </lineage>
</organism>
<comment type="catalytic activity">
    <reaction evidence="1">
        <text>Endonucleolytic cleavage to 5'-phosphomonoester.</text>
        <dbReference type="EC" id="3.1.26.4"/>
    </reaction>
</comment>
<comment type="similarity">
    <text evidence="2">Belongs to the RNase H family.</text>
</comment>
<dbReference type="Proteomes" id="UP000309038">
    <property type="component" value="Unassembled WGS sequence"/>
</dbReference>
<evidence type="ECO:0000259" key="8">
    <source>
        <dbReference type="PROSITE" id="PS50879"/>
    </source>
</evidence>
<keyword evidence="10" id="KW-1185">Reference proteome</keyword>
<dbReference type="InterPro" id="IPR050092">
    <property type="entry name" value="RNase_H"/>
</dbReference>
<dbReference type="SUPFAM" id="SSF53098">
    <property type="entry name" value="Ribonuclease H-like"/>
    <property type="match status" value="1"/>
</dbReference>
<evidence type="ECO:0000256" key="1">
    <source>
        <dbReference type="ARBA" id="ARBA00000077"/>
    </source>
</evidence>
<evidence type="ECO:0000256" key="4">
    <source>
        <dbReference type="ARBA" id="ARBA00022722"/>
    </source>
</evidence>
<accession>A0A4S4KH56</accession>
<reference evidence="9 10" key="1">
    <citation type="submission" date="2019-02" db="EMBL/GenBank/DDBJ databases">
        <title>Genome sequencing of the rare red list fungi Phlebia centrifuga.</title>
        <authorList>
            <person name="Buettner E."/>
            <person name="Kellner H."/>
        </authorList>
    </citation>
    <scope>NUCLEOTIDE SEQUENCE [LARGE SCALE GENOMIC DNA]</scope>
    <source>
        <strain evidence="9 10">DSM 108282</strain>
    </source>
</reference>
<evidence type="ECO:0000313" key="10">
    <source>
        <dbReference type="Proteomes" id="UP000309038"/>
    </source>
</evidence>
<evidence type="ECO:0000256" key="7">
    <source>
        <dbReference type="ARBA" id="ARBA00022801"/>
    </source>
</evidence>
<protein>
    <recommendedName>
        <fullName evidence="3">ribonuclease H</fullName>
        <ecNumber evidence="3">3.1.26.4</ecNumber>
    </recommendedName>
</protein>
<dbReference type="GO" id="GO:0003676">
    <property type="term" value="F:nucleic acid binding"/>
    <property type="evidence" value="ECO:0007669"/>
    <property type="project" value="InterPro"/>
</dbReference>
<sequence>MGRASNPGTPDARAGAGVFWGPGDRRNGAFRVAGAQTNNRAELTAVLLAILEAQPSLALQLFTDSQYAIHSICHWAPLWANTGWSCANADILKDIARIISLRHAPISFIWVKGHSGNKANEEADTLAGRGALLPGPILTYVSCFPPAWPTTSGLPEAAANHPKVFTTLPIVPLPKIIPLASLPKPEYTGLEPLHLQTEWEKQDVRLKRLMTAKSQGDFWHEWKSIVDPKVRPSAISAHDLRQVFLARMNPSQLLPVEFDALRHSTNRDWLALLPPSTPDPSPEGFFSRAITISEIENVKLHIKTHTMHAARGADKVNYAHVMSIPNEDLRLMFQACVDATDAPVQWLTTILAAIGKRGKDLSDPESYRTIGLESCLVKFLTLLIDRRFRAWAETRGCLPPSQNGFRTKHRTSNNAFVLRSAIEKAASKGQLLYTCFIDLRNAFPSVDHCYVGMLFCSTDRSIFAQHVSQRAINARRAANATLCLESYIGHVPAWVLRTLYMTMVDPHLIFGCEVGLDVESTHILPLEKLQHTYLRRLLGLNKRSAISVLFTETGLWPIAYRRVQLALRYLAYILRDKPALPAAALEESFALANAGHASWFSDLFLVLHQLPVPVAMDLSIKPTSASTAELIAQVEKSLIQHLEASIAISDRLILLHERLEYAPDIHKMVHRTLAFRQYLHIRSYDHRRAITRLIVSDHPLAIEQLRRVPPARRVPRELRTCRFCLEEGAIESEVHVLLNCTDERMVDLRESFTCQAFALAPSLARQRNELTDLNFLRALLSRAVTLDLLGGFVHAIFQLCAQVPMVTPT</sequence>
<dbReference type="Pfam" id="PF00075">
    <property type="entry name" value="RNase_H"/>
    <property type="match status" value="1"/>
</dbReference>
<evidence type="ECO:0000256" key="5">
    <source>
        <dbReference type="ARBA" id="ARBA00022723"/>
    </source>
</evidence>
<evidence type="ECO:0000256" key="3">
    <source>
        <dbReference type="ARBA" id="ARBA00012180"/>
    </source>
</evidence>
<dbReference type="CDD" id="cd09280">
    <property type="entry name" value="RNase_HI_eukaryote_like"/>
    <property type="match status" value="1"/>
</dbReference>
<dbReference type="InterPro" id="IPR036397">
    <property type="entry name" value="RNaseH_sf"/>
</dbReference>
<keyword evidence="4" id="KW-0540">Nuclease</keyword>
<evidence type="ECO:0000256" key="6">
    <source>
        <dbReference type="ARBA" id="ARBA00022759"/>
    </source>
</evidence>
<keyword evidence="5" id="KW-0479">Metal-binding</keyword>
<feature type="domain" description="RNase H type-1" evidence="8">
    <location>
        <begin position="1"/>
        <end position="132"/>
    </location>
</feature>
<dbReference type="PROSITE" id="PS50879">
    <property type="entry name" value="RNASE_H_1"/>
    <property type="match status" value="1"/>
</dbReference>
<dbReference type="GO" id="GO:0043137">
    <property type="term" value="P:DNA replication, removal of RNA primer"/>
    <property type="evidence" value="ECO:0007669"/>
    <property type="project" value="TreeGrafter"/>
</dbReference>
<dbReference type="Gene3D" id="3.30.420.10">
    <property type="entry name" value="Ribonuclease H-like superfamily/Ribonuclease H"/>
    <property type="match status" value="1"/>
</dbReference>
<comment type="caution">
    <text evidence="9">The sequence shown here is derived from an EMBL/GenBank/DDBJ whole genome shotgun (WGS) entry which is preliminary data.</text>
</comment>
<dbReference type="EC" id="3.1.26.4" evidence="3"/>
<evidence type="ECO:0000256" key="2">
    <source>
        <dbReference type="ARBA" id="ARBA00005300"/>
    </source>
</evidence>
<name>A0A4S4KH56_9APHY</name>